<feature type="transmembrane region" description="Helical" evidence="1">
    <location>
        <begin position="6"/>
        <end position="27"/>
    </location>
</feature>
<dbReference type="EMBL" id="AP022587">
    <property type="protein sequence ID" value="BBY22333.1"/>
    <property type="molecule type" value="Genomic_DNA"/>
</dbReference>
<dbReference type="KEGG" id="msto:MSTO_25380"/>
<accession>A0A7I7Q7V1</accession>
<reference evidence="2 3" key="1">
    <citation type="journal article" date="2019" name="Emerg. Microbes Infect.">
        <title>Comprehensive subspecies identification of 175 nontuberculous mycobacteria species based on 7547 genomic profiles.</title>
        <authorList>
            <person name="Matsumoto Y."/>
            <person name="Kinjo T."/>
            <person name="Motooka D."/>
            <person name="Nabeya D."/>
            <person name="Jung N."/>
            <person name="Uechi K."/>
            <person name="Horii T."/>
            <person name="Iida T."/>
            <person name="Fujita J."/>
            <person name="Nakamura S."/>
        </authorList>
    </citation>
    <scope>NUCLEOTIDE SEQUENCE [LARGE SCALE GENOMIC DNA]</scope>
    <source>
        <strain evidence="2 3">JCM 17783</strain>
    </source>
</reference>
<feature type="transmembrane region" description="Helical" evidence="1">
    <location>
        <begin position="147"/>
        <end position="168"/>
    </location>
</feature>
<feature type="transmembrane region" description="Helical" evidence="1">
    <location>
        <begin position="93"/>
        <end position="110"/>
    </location>
</feature>
<dbReference type="Proteomes" id="UP000467130">
    <property type="component" value="Chromosome"/>
</dbReference>
<dbReference type="RefSeq" id="WP_163790364.1">
    <property type="nucleotide sequence ID" value="NZ_AP022587.1"/>
</dbReference>
<keyword evidence="1" id="KW-0812">Transmembrane</keyword>
<evidence type="ECO:0000256" key="1">
    <source>
        <dbReference type="SAM" id="Phobius"/>
    </source>
</evidence>
<evidence type="ECO:0000313" key="3">
    <source>
        <dbReference type="Proteomes" id="UP000467130"/>
    </source>
</evidence>
<dbReference type="AlphaFoldDB" id="A0A7I7Q7V1"/>
<name>A0A7I7Q7V1_9MYCO</name>
<dbReference type="Pfam" id="PF17197">
    <property type="entry name" value="DUF5134"/>
    <property type="match status" value="1"/>
</dbReference>
<gene>
    <name evidence="2" type="ORF">MSTO_25380</name>
</gene>
<evidence type="ECO:0000313" key="2">
    <source>
        <dbReference type="EMBL" id="BBY22333.1"/>
    </source>
</evidence>
<sequence>MIGDLTLRWIVTALFGISIATYVYLLVAQRDRATSTIDHLLHLTMAAAMVLMAWQVGMDLSTAGPMVFFSLAGAWYVRAAGRASSAIGQRLTNCYYAVMTAAMVWMYAVMSGNLPGQASHPTSLAMTMPGMEMPGHQMFRAPTGPGWITTVNWIAALGFAVVALYWSCRYAARRQSTRLEPLYQACTAAGTAAMFFAML</sequence>
<protein>
    <recommendedName>
        <fullName evidence="4">DUF5134 domain-containing protein</fullName>
    </recommendedName>
</protein>
<feature type="transmembrane region" description="Helical" evidence="1">
    <location>
        <begin position="39"/>
        <end position="57"/>
    </location>
</feature>
<keyword evidence="1" id="KW-0472">Membrane</keyword>
<feature type="transmembrane region" description="Helical" evidence="1">
    <location>
        <begin position="63"/>
        <end position="81"/>
    </location>
</feature>
<keyword evidence="1" id="KW-1133">Transmembrane helix</keyword>
<evidence type="ECO:0008006" key="4">
    <source>
        <dbReference type="Google" id="ProtNLM"/>
    </source>
</evidence>
<keyword evidence="3" id="KW-1185">Reference proteome</keyword>
<organism evidence="2 3">
    <name type="scientific">Mycobacterium stomatepiae</name>
    <dbReference type="NCBI Taxonomy" id="470076"/>
    <lineage>
        <taxon>Bacteria</taxon>
        <taxon>Bacillati</taxon>
        <taxon>Actinomycetota</taxon>
        <taxon>Actinomycetes</taxon>
        <taxon>Mycobacteriales</taxon>
        <taxon>Mycobacteriaceae</taxon>
        <taxon>Mycobacterium</taxon>
        <taxon>Mycobacterium simiae complex</taxon>
    </lineage>
</organism>
<dbReference type="InterPro" id="IPR033458">
    <property type="entry name" value="DUF5134"/>
</dbReference>
<proteinExistence type="predicted"/>